<comment type="cofactor">
    <cofactor evidence="1">
        <name>Mn(2+)</name>
        <dbReference type="ChEBI" id="CHEBI:29035"/>
    </cofactor>
</comment>
<dbReference type="PROSITE" id="PS51462">
    <property type="entry name" value="NUDIX"/>
    <property type="match status" value="1"/>
</dbReference>
<comment type="cofactor">
    <cofactor evidence="2">
        <name>Mg(2+)</name>
        <dbReference type="ChEBI" id="CHEBI:18420"/>
    </cofactor>
</comment>
<feature type="domain" description="Nudix hydrolase" evidence="7">
    <location>
        <begin position="44"/>
        <end position="179"/>
    </location>
</feature>
<reference evidence="9" key="1">
    <citation type="journal article" date="2019" name="Int. J. Syst. Evol. Microbiol.">
        <title>The Global Catalogue of Microorganisms (GCM) 10K type strain sequencing project: providing services to taxonomists for standard genome sequencing and annotation.</title>
        <authorList>
            <consortium name="The Broad Institute Genomics Platform"/>
            <consortium name="The Broad Institute Genome Sequencing Center for Infectious Disease"/>
            <person name="Wu L."/>
            <person name="Ma J."/>
        </authorList>
    </citation>
    <scope>NUCLEOTIDE SEQUENCE [LARGE SCALE GENOMIC DNA]</scope>
    <source>
        <strain evidence="9">CECT 7706</strain>
    </source>
</reference>
<keyword evidence="3" id="KW-0479">Metal-binding</keyword>
<evidence type="ECO:0000313" key="8">
    <source>
        <dbReference type="EMBL" id="MDN3689324.1"/>
    </source>
</evidence>
<dbReference type="Pfam" id="PF00293">
    <property type="entry name" value="NUDIX"/>
    <property type="match status" value="1"/>
</dbReference>
<keyword evidence="4 8" id="KW-0378">Hydrolase</keyword>
<name>A0ABT8CBJ5_9BACT</name>
<protein>
    <submittedName>
        <fullName evidence="8">CoA pyrophosphatase</fullName>
        <ecNumber evidence="8">3.6.1.55</ecNumber>
    </submittedName>
</protein>
<evidence type="ECO:0000256" key="4">
    <source>
        <dbReference type="ARBA" id="ARBA00022801"/>
    </source>
</evidence>
<evidence type="ECO:0000313" key="9">
    <source>
        <dbReference type="Proteomes" id="UP001236663"/>
    </source>
</evidence>
<proteinExistence type="predicted"/>
<evidence type="ECO:0000256" key="2">
    <source>
        <dbReference type="ARBA" id="ARBA00001946"/>
    </source>
</evidence>
<dbReference type="InterPro" id="IPR015797">
    <property type="entry name" value="NUDIX_hydrolase-like_dom_sf"/>
</dbReference>
<evidence type="ECO:0000259" key="7">
    <source>
        <dbReference type="PROSITE" id="PS51462"/>
    </source>
</evidence>
<dbReference type="CDD" id="cd03426">
    <property type="entry name" value="NUDIX_CoAse_Nudt7"/>
    <property type="match status" value="1"/>
</dbReference>
<sequence length="214" mass="24158">MELKYLVSVLENILKEPLPGRMGQQPMAPVPLEEDRFDSRRMKAARKGAVLMLICPFENGIRIPFIKRAVYEGVHSGQIAFPGGKMDPGDKNLEETALRETEEEIGVPREKIQLLGVLSDLYIPPSNFSVRPFVGFTSQPPIFRPDPREVARMISCDLAWLLDENNQKEKKFPLPSGRTIQAPYFDIDQEVVWGATAMILSEFLTLWKNKSNGG</sequence>
<keyword evidence="5" id="KW-0460">Magnesium</keyword>
<dbReference type="PANTHER" id="PTHR12992:SF11">
    <property type="entry name" value="MITOCHONDRIAL COENZYME A DIPHOSPHATASE NUDT8"/>
    <property type="match status" value="1"/>
</dbReference>
<dbReference type="GO" id="GO:0035539">
    <property type="term" value="F:8-oxo-7,8-dihydrodeoxyguanosine triphosphate pyrophosphatase activity"/>
    <property type="evidence" value="ECO:0007669"/>
    <property type="project" value="UniProtKB-EC"/>
</dbReference>
<dbReference type="EC" id="3.6.1.55" evidence="8"/>
<dbReference type="RefSeq" id="WP_163386226.1">
    <property type="nucleotide sequence ID" value="NZ_JAUFQS010000026.1"/>
</dbReference>
<dbReference type="EMBL" id="JAUFQS010000026">
    <property type="protein sequence ID" value="MDN3689324.1"/>
    <property type="molecule type" value="Genomic_DNA"/>
</dbReference>
<keyword evidence="9" id="KW-1185">Reference proteome</keyword>
<comment type="caution">
    <text evidence="8">The sequence shown here is derived from an EMBL/GenBank/DDBJ whole genome shotgun (WGS) entry which is preliminary data.</text>
</comment>
<dbReference type="Gene3D" id="3.90.79.10">
    <property type="entry name" value="Nucleoside Triphosphate Pyrophosphohydrolase"/>
    <property type="match status" value="1"/>
</dbReference>
<accession>A0ABT8CBJ5</accession>
<organism evidence="8 9">
    <name type="scientific">Cyclobacterium jeungdonense</name>
    <dbReference type="NCBI Taxonomy" id="708087"/>
    <lineage>
        <taxon>Bacteria</taxon>
        <taxon>Pseudomonadati</taxon>
        <taxon>Bacteroidota</taxon>
        <taxon>Cytophagia</taxon>
        <taxon>Cytophagales</taxon>
        <taxon>Cyclobacteriaceae</taxon>
        <taxon>Cyclobacterium</taxon>
    </lineage>
</organism>
<evidence type="ECO:0000256" key="3">
    <source>
        <dbReference type="ARBA" id="ARBA00022723"/>
    </source>
</evidence>
<evidence type="ECO:0000256" key="1">
    <source>
        <dbReference type="ARBA" id="ARBA00001936"/>
    </source>
</evidence>
<evidence type="ECO:0000256" key="6">
    <source>
        <dbReference type="ARBA" id="ARBA00023211"/>
    </source>
</evidence>
<dbReference type="PANTHER" id="PTHR12992">
    <property type="entry name" value="NUDIX HYDROLASE"/>
    <property type="match status" value="1"/>
</dbReference>
<keyword evidence="6" id="KW-0464">Manganese</keyword>
<dbReference type="SUPFAM" id="SSF55811">
    <property type="entry name" value="Nudix"/>
    <property type="match status" value="1"/>
</dbReference>
<evidence type="ECO:0000256" key="5">
    <source>
        <dbReference type="ARBA" id="ARBA00022842"/>
    </source>
</evidence>
<dbReference type="Proteomes" id="UP001236663">
    <property type="component" value="Unassembled WGS sequence"/>
</dbReference>
<dbReference type="InterPro" id="IPR000086">
    <property type="entry name" value="NUDIX_hydrolase_dom"/>
</dbReference>
<gene>
    <name evidence="8" type="ORF">QWZ15_15935</name>
</gene>
<dbReference type="InterPro" id="IPR045121">
    <property type="entry name" value="CoAse"/>
</dbReference>